<comment type="caution">
    <text evidence="2">The sequence shown here is derived from an EMBL/GenBank/DDBJ whole genome shotgun (WGS) entry which is preliminary data.</text>
</comment>
<feature type="compositionally biased region" description="Acidic residues" evidence="1">
    <location>
        <begin position="19"/>
        <end position="29"/>
    </location>
</feature>
<reference evidence="2 3" key="1">
    <citation type="submission" date="2017-11" db="EMBL/GenBank/DDBJ databases">
        <title>Comparative genomics of Botrytis spp.</title>
        <authorList>
            <person name="Valero-Jimenez C.A."/>
            <person name="Tapia P."/>
            <person name="Veloso J."/>
            <person name="Silva-Moreno E."/>
            <person name="Staats M."/>
            <person name="Valdes J.H."/>
            <person name="Van Kan J.A.L."/>
        </authorList>
    </citation>
    <scope>NUCLEOTIDE SEQUENCE [LARGE SCALE GENOMIC DNA]</scope>
    <source>
        <strain evidence="2 3">MUCL2830</strain>
    </source>
</reference>
<feature type="region of interest" description="Disordered" evidence="1">
    <location>
        <begin position="1"/>
        <end position="39"/>
    </location>
</feature>
<proteinExistence type="predicted"/>
<dbReference type="Proteomes" id="UP000297299">
    <property type="component" value="Unassembled WGS sequence"/>
</dbReference>
<dbReference type="EMBL" id="PHWZ01000494">
    <property type="protein sequence ID" value="TEY38143.1"/>
    <property type="molecule type" value="Genomic_DNA"/>
</dbReference>
<name>A0A4Y8CNS5_9HELO</name>
<feature type="compositionally biased region" description="Basic and acidic residues" evidence="1">
    <location>
        <begin position="1"/>
        <end position="18"/>
    </location>
</feature>
<protein>
    <submittedName>
        <fullName evidence="2">Uncharacterized protein</fullName>
    </submittedName>
</protein>
<evidence type="ECO:0000256" key="1">
    <source>
        <dbReference type="SAM" id="MobiDB-lite"/>
    </source>
</evidence>
<keyword evidence="3" id="KW-1185">Reference proteome</keyword>
<dbReference type="AlphaFoldDB" id="A0A4Y8CNS5"/>
<accession>A0A4Y8CNS5</accession>
<gene>
    <name evidence="2" type="ORF">BOTCAL_0495g00090</name>
</gene>
<sequence length="112" mass="12286">MQKIRVEGGGGDERRGDEDAGYEAEDESTEERIMGRRSVVGGGREREGILQVMFCGCMTLTAEIPMLLLAMLYAAPILEGMIAQLQPMAPKKDCGVEGWLLDSRWEYEGGGD</sequence>
<organism evidence="2 3">
    <name type="scientific">Botryotinia calthae</name>
    <dbReference type="NCBI Taxonomy" id="38488"/>
    <lineage>
        <taxon>Eukaryota</taxon>
        <taxon>Fungi</taxon>
        <taxon>Dikarya</taxon>
        <taxon>Ascomycota</taxon>
        <taxon>Pezizomycotina</taxon>
        <taxon>Leotiomycetes</taxon>
        <taxon>Helotiales</taxon>
        <taxon>Sclerotiniaceae</taxon>
        <taxon>Botryotinia</taxon>
    </lineage>
</organism>
<evidence type="ECO:0000313" key="2">
    <source>
        <dbReference type="EMBL" id="TEY38143.1"/>
    </source>
</evidence>
<evidence type="ECO:0000313" key="3">
    <source>
        <dbReference type="Proteomes" id="UP000297299"/>
    </source>
</evidence>